<comment type="caution">
    <text evidence="3">The sequence shown here is derived from an EMBL/GenBank/DDBJ whole genome shotgun (WGS) entry which is preliminary data.</text>
</comment>
<feature type="domain" description="Gfo/Idh/MocA-like oxidoreductase N-terminal" evidence="1">
    <location>
        <begin position="7"/>
        <end position="125"/>
    </location>
</feature>
<proteinExistence type="predicted"/>
<dbReference type="Pfam" id="PF01408">
    <property type="entry name" value="GFO_IDH_MocA"/>
    <property type="match status" value="1"/>
</dbReference>
<name>A0A6L5YAH8_9BACT</name>
<dbReference type="InterPro" id="IPR055170">
    <property type="entry name" value="GFO_IDH_MocA-like_dom"/>
</dbReference>
<keyword evidence="4" id="KW-1185">Reference proteome</keyword>
<dbReference type="AlphaFoldDB" id="A0A6L5YAH8"/>
<evidence type="ECO:0000313" key="4">
    <source>
        <dbReference type="Proteomes" id="UP000473699"/>
    </source>
</evidence>
<dbReference type="Gene3D" id="3.40.50.720">
    <property type="entry name" value="NAD(P)-binding Rossmann-like Domain"/>
    <property type="match status" value="1"/>
</dbReference>
<dbReference type="SUPFAM" id="SSF55347">
    <property type="entry name" value="Glyceraldehyde-3-phosphate dehydrogenase-like, C-terminal domain"/>
    <property type="match status" value="1"/>
</dbReference>
<accession>A0A6L5YAH8</accession>
<reference evidence="3 4" key="1">
    <citation type="submission" date="2019-08" db="EMBL/GenBank/DDBJ databases">
        <title>In-depth cultivation of the pig gut microbiome towards novel bacterial diversity and tailored functional studies.</title>
        <authorList>
            <person name="Wylensek D."/>
            <person name="Hitch T.C.A."/>
            <person name="Clavel T."/>
        </authorList>
    </citation>
    <scope>NUCLEOTIDE SEQUENCE [LARGE SCALE GENOMIC DNA]</scope>
    <source>
        <strain evidence="3 4">SM-530-WT-4B</strain>
    </source>
</reference>
<feature type="domain" description="GFO/IDH/MocA-like oxidoreductase" evidence="2">
    <location>
        <begin position="161"/>
        <end position="233"/>
    </location>
</feature>
<protein>
    <submittedName>
        <fullName evidence="3">Gfo/Idh/MocA family oxidoreductase</fullName>
    </submittedName>
</protein>
<dbReference type="SUPFAM" id="SSF51735">
    <property type="entry name" value="NAD(P)-binding Rossmann-fold domains"/>
    <property type="match status" value="1"/>
</dbReference>
<dbReference type="Proteomes" id="UP000473699">
    <property type="component" value="Unassembled WGS sequence"/>
</dbReference>
<dbReference type="EMBL" id="VUNH01000003">
    <property type="protein sequence ID" value="MST55304.1"/>
    <property type="molecule type" value="Genomic_DNA"/>
</dbReference>
<gene>
    <name evidence="3" type="ORF">FYJ74_04555</name>
</gene>
<evidence type="ECO:0000259" key="1">
    <source>
        <dbReference type="Pfam" id="PF01408"/>
    </source>
</evidence>
<dbReference type="InterPro" id="IPR000683">
    <property type="entry name" value="Gfo/Idh/MocA-like_OxRdtase_N"/>
</dbReference>
<dbReference type="InterPro" id="IPR036291">
    <property type="entry name" value="NAD(P)-bd_dom_sf"/>
</dbReference>
<organism evidence="3 4">
    <name type="scientific">Pyramidobacter porci</name>
    <dbReference type="NCBI Taxonomy" id="2605789"/>
    <lineage>
        <taxon>Bacteria</taxon>
        <taxon>Thermotogati</taxon>
        <taxon>Synergistota</taxon>
        <taxon>Synergistia</taxon>
        <taxon>Synergistales</taxon>
        <taxon>Dethiosulfovibrionaceae</taxon>
        <taxon>Pyramidobacter</taxon>
    </lineage>
</organism>
<evidence type="ECO:0000313" key="3">
    <source>
        <dbReference type="EMBL" id="MST55304.1"/>
    </source>
</evidence>
<dbReference type="InterPro" id="IPR051450">
    <property type="entry name" value="Gfo/Idh/MocA_Oxidoreductases"/>
</dbReference>
<dbReference type="Pfam" id="PF22725">
    <property type="entry name" value="GFO_IDH_MocA_C3"/>
    <property type="match status" value="1"/>
</dbReference>
<dbReference type="Gene3D" id="3.30.360.10">
    <property type="entry name" value="Dihydrodipicolinate Reductase, domain 2"/>
    <property type="match status" value="1"/>
</dbReference>
<dbReference type="GO" id="GO:0000166">
    <property type="term" value="F:nucleotide binding"/>
    <property type="evidence" value="ECO:0007669"/>
    <property type="project" value="InterPro"/>
</dbReference>
<evidence type="ECO:0000259" key="2">
    <source>
        <dbReference type="Pfam" id="PF22725"/>
    </source>
</evidence>
<dbReference type="PANTHER" id="PTHR43377">
    <property type="entry name" value="BILIVERDIN REDUCTASE A"/>
    <property type="match status" value="1"/>
</dbReference>
<dbReference type="PANTHER" id="PTHR43377:SF1">
    <property type="entry name" value="BILIVERDIN REDUCTASE A"/>
    <property type="match status" value="1"/>
</dbReference>
<sequence>MNHVGSIRVGVIGVGHLGRIHARIYKELMGAKLVGVVDSSLSAAEEIGAQYGVPAYTDVDRFVGEQSPEAISVVVPTVAHFDVASRLARQGIHLLIEKPVTSTVEQASALLDIARDNGIVLQVGHVERFNSAIRYLDGEIRNDPLCIQSRRQGPFSSRIGDVGVVLDLMIHDIDIVLSLVKSEIAAINAMGRKIRTNHEDLAVAQIAFESGAVADIQVSRVAERRLRQMDVMCRDKYYSVNFETQDVMVHHAPQTSAAGSLIEVIEHPLLPKGEPLKQELQHFMTCVREGRQPLVGISDGKRALQVAVDILKQIHFQD</sequence>